<dbReference type="AlphaFoldDB" id="A0A1M5RXL1"/>
<keyword evidence="2" id="KW-0175">Coiled coil</keyword>
<dbReference type="PANTHER" id="PTHR24422">
    <property type="entry name" value="CHEMOTAXIS PROTEIN METHYLTRANSFERASE"/>
    <property type="match status" value="1"/>
</dbReference>
<dbReference type="Gene3D" id="3.30.450.20">
    <property type="entry name" value="PAS domain"/>
    <property type="match status" value="2"/>
</dbReference>
<dbReference type="InterPro" id="IPR022642">
    <property type="entry name" value="CheR_C"/>
</dbReference>
<gene>
    <name evidence="5" type="ORF">SAMN02745124_00048</name>
</gene>
<dbReference type="Pfam" id="PF01739">
    <property type="entry name" value="CheR"/>
    <property type="match status" value="1"/>
</dbReference>
<dbReference type="GO" id="GO:0000156">
    <property type="term" value="F:phosphorelay response regulator activity"/>
    <property type="evidence" value="ECO:0007669"/>
    <property type="project" value="InterPro"/>
</dbReference>
<dbReference type="PROSITE" id="PS50122">
    <property type="entry name" value="CHEB"/>
    <property type="match status" value="1"/>
</dbReference>
<reference evidence="5 6" key="1">
    <citation type="submission" date="2016-11" db="EMBL/GenBank/DDBJ databases">
        <authorList>
            <person name="Jaros S."/>
            <person name="Januszkiewicz K."/>
            <person name="Wedrychowicz H."/>
        </authorList>
    </citation>
    <scope>NUCLEOTIDE SEQUENCE [LARGE SCALE GENOMIC DNA]</scope>
    <source>
        <strain evidence="5 6">DSM 9705</strain>
    </source>
</reference>
<evidence type="ECO:0000259" key="4">
    <source>
        <dbReference type="PROSITE" id="PS50123"/>
    </source>
</evidence>
<dbReference type="SUPFAM" id="SSF53335">
    <property type="entry name" value="S-adenosyl-L-methionine-dependent methyltransferases"/>
    <property type="match status" value="1"/>
</dbReference>
<accession>A0A1M5RXL1</accession>
<name>A0A1M5RXL1_9BACT</name>
<dbReference type="GO" id="GO:0008984">
    <property type="term" value="F:protein-glutamate methylesterase activity"/>
    <property type="evidence" value="ECO:0007669"/>
    <property type="project" value="InterPro"/>
</dbReference>
<dbReference type="InterPro" id="IPR035965">
    <property type="entry name" value="PAS-like_dom_sf"/>
</dbReference>
<protein>
    <submittedName>
        <fullName evidence="5">Two-component system, chemotaxis family, CheB/CheR fusion protein</fullName>
    </submittedName>
</protein>
<dbReference type="SUPFAM" id="SSF55785">
    <property type="entry name" value="PYP-like sensor domain (PAS domain)"/>
    <property type="match status" value="2"/>
</dbReference>
<feature type="domain" description="CheR-type methyltransferase" evidence="4">
    <location>
        <begin position="228"/>
        <end position="482"/>
    </location>
</feature>
<feature type="domain" description="CheB-type methylesterase" evidence="3">
    <location>
        <begin position="47"/>
        <end position="210"/>
    </location>
</feature>
<dbReference type="PRINTS" id="PR00996">
    <property type="entry name" value="CHERMTFRASE"/>
</dbReference>
<sequence length="958" mass="108874">MVAGPNAGFKKGCHDNGQFTATADSLRRYRRLCRRAGGYREFFCTNMPARSNLAFIVVQHLSPDYKSLMVELLSKRTEMKVNRAEDGMEVRPGNVYLIPPKKNLIIFHGKLLLKDRSDHEGISLPIDIFLQLLAEDQGKRAIAIILSGTGSDGARGVWAIKEHNGMVMVQDEQTAKFDGMPRAAISTGTADFILPPDRMPQELLAYIAHPYISGEKPADALLEDADALTRLFAELRAKTKVDFTFYKPSTISRRIERRMSINQINNFDDYARYLQHYPGEVMALYRELLIGATSFFRDPEAMEELRTLILPGLVERAQNREVRCWVAGCSSGEEAYTLAILFREVMAEHKVSRDVKIFATDIDRDAILRASNGIYPESIAADLTAKILGKYFYHREDSYQVTRTIREMVVFAQHNLINDPPFTNIDLASCRNLLIYLQPVLQTKVLEMFNFSLNRKGCLFLGNSETVGDLTDYFKPLHQRFRIYESRGRNQSLRHDELQVSGKGPGRYHFKRPASGYRSGRDRDGDGELALLRQYLVVAVERYLPLSVIVNEQQLEVVHIVGNTEGCFSVPSGPAEYNITKLAARELAIPLATGIQKVFRTGEEISYSNVRIQHRGEKQSLRMHLTLLPQRKNQEPLVAVFLEDTGRESSPPREGAEVYDLNEDAQQRIRDLEQELQFSQENLQATIEELQATNEELYTVNAEHQKKIIELTELSNDVDNLMTSSGIGTLIIDENLEIRKYSPEIAKIFNILEKDIGRPFTHISHRLAGFDPLAAAKQVQRTSEALEVHVETSDGRWYLTRILPYHIGPETYSGVVLTFVDITELRTVRNDLRRSELVAQDISENIPVGLLVYRLDESGCFVLESGNPEAERLVGFAVDDWLGSSFEDIWPASEQHNFVDCFRKVVKTGETCVLDRVSYQDERLAGDFRVHAFRIPDDRLVVSFKKYGRQSMPAKQEE</sequence>
<dbReference type="SMART" id="SM00138">
    <property type="entry name" value="MeTrc"/>
    <property type="match status" value="1"/>
</dbReference>
<dbReference type="GO" id="GO:0006935">
    <property type="term" value="P:chemotaxis"/>
    <property type="evidence" value="ECO:0007669"/>
    <property type="project" value="InterPro"/>
</dbReference>
<dbReference type="Pfam" id="PF03705">
    <property type="entry name" value="CheR_N"/>
    <property type="match status" value="1"/>
</dbReference>
<keyword evidence="6" id="KW-1185">Reference proteome</keyword>
<dbReference type="InterPro" id="IPR000673">
    <property type="entry name" value="Sig_transdc_resp-reg_Me-estase"/>
</dbReference>
<evidence type="ECO:0000256" key="2">
    <source>
        <dbReference type="SAM" id="Coils"/>
    </source>
</evidence>
<dbReference type="Pfam" id="PF01339">
    <property type="entry name" value="CheB_methylest"/>
    <property type="match status" value="1"/>
</dbReference>
<dbReference type="InterPro" id="IPR035909">
    <property type="entry name" value="CheB_C"/>
</dbReference>
<evidence type="ECO:0000256" key="1">
    <source>
        <dbReference type="PROSITE-ProRule" id="PRU00050"/>
    </source>
</evidence>
<dbReference type="Gene3D" id="3.40.50.180">
    <property type="entry name" value="Methylesterase CheB, C-terminal domain"/>
    <property type="match status" value="1"/>
</dbReference>
<comment type="caution">
    <text evidence="1">Lacks conserved residue(s) required for the propagation of feature annotation.</text>
</comment>
<dbReference type="InterPro" id="IPR022641">
    <property type="entry name" value="CheR_N"/>
</dbReference>
<evidence type="ECO:0000313" key="5">
    <source>
        <dbReference type="EMBL" id="SHH30914.1"/>
    </source>
</evidence>
<evidence type="ECO:0000259" key="3">
    <source>
        <dbReference type="PROSITE" id="PS50122"/>
    </source>
</evidence>
<dbReference type="EMBL" id="FQXS01000001">
    <property type="protein sequence ID" value="SHH30914.1"/>
    <property type="molecule type" value="Genomic_DNA"/>
</dbReference>
<dbReference type="PROSITE" id="PS50123">
    <property type="entry name" value="CHER"/>
    <property type="match status" value="1"/>
</dbReference>
<dbReference type="Pfam" id="PF13596">
    <property type="entry name" value="PAS_10"/>
    <property type="match status" value="1"/>
</dbReference>
<evidence type="ECO:0000313" key="6">
    <source>
        <dbReference type="Proteomes" id="UP000184139"/>
    </source>
</evidence>
<dbReference type="InterPro" id="IPR029063">
    <property type="entry name" value="SAM-dependent_MTases_sf"/>
</dbReference>
<organism evidence="5 6">
    <name type="scientific">Desulfofustis glycolicus DSM 9705</name>
    <dbReference type="NCBI Taxonomy" id="1121409"/>
    <lineage>
        <taxon>Bacteria</taxon>
        <taxon>Pseudomonadati</taxon>
        <taxon>Thermodesulfobacteriota</taxon>
        <taxon>Desulfobulbia</taxon>
        <taxon>Desulfobulbales</taxon>
        <taxon>Desulfocapsaceae</taxon>
        <taxon>Desulfofustis</taxon>
    </lineage>
</organism>
<dbReference type="InterPro" id="IPR050903">
    <property type="entry name" value="Bact_Chemotaxis_MeTrfase"/>
</dbReference>
<dbReference type="Gene3D" id="3.40.50.150">
    <property type="entry name" value="Vaccinia Virus protein VP39"/>
    <property type="match status" value="1"/>
</dbReference>
<feature type="coiled-coil region" evidence="2">
    <location>
        <begin position="655"/>
        <end position="707"/>
    </location>
</feature>
<dbReference type="CDD" id="cd16434">
    <property type="entry name" value="CheB-CheR_fusion"/>
    <property type="match status" value="1"/>
</dbReference>
<dbReference type="GO" id="GO:0008757">
    <property type="term" value="F:S-adenosylmethionine-dependent methyltransferase activity"/>
    <property type="evidence" value="ECO:0007669"/>
    <property type="project" value="InterPro"/>
</dbReference>
<dbReference type="PANTHER" id="PTHR24422:SF10">
    <property type="entry name" value="CHEMOTAXIS PROTEIN METHYLTRANSFERASE 2"/>
    <property type="match status" value="1"/>
</dbReference>
<dbReference type="SUPFAM" id="SSF52738">
    <property type="entry name" value="Methylesterase CheB, C-terminal domain"/>
    <property type="match status" value="1"/>
</dbReference>
<proteinExistence type="predicted"/>
<dbReference type="STRING" id="1121409.SAMN02745124_00048"/>
<dbReference type="Proteomes" id="UP000184139">
    <property type="component" value="Unassembled WGS sequence"/>
</dbReference>
<dbReference type="InterPro" id="IPR000780">
    <property type="entry name" value="CheR_MeTrfase"/>
</dbReference>
<dbReference type="GO" id="GO:0005737">
    <property type="term" value="C:cytoplasm"/>
    <property type="evidence" value="ECO:0007669"/>
    <property type="project" value="InterPro"/>
</dbReference>
<dbReference type="SUPFAM" id="SSF47757">
    <property type="entry name" value="Chemotaxis receptor methyltransferase CheR, N-terminal domain"/>
    <property type="match status" value="1"/>
</dbReference>